<dbReference type="AlphaFoldDB" id="A0A178IG82"/>
<proteinExistence type="predicted"/>
<sequence length="362" mass="38572">MTHKLSRSLIAISAVLACSFAAAITPAELPKNLGPNLALDKPYECSEPNKSGWTSGVTDGSWTGAKGSTFASGNAEKFPKTLTIDLQATQEIAHVLVGTPAIGSTKSITVSISTDGRQFADIGANDFLPGKADNHLFSLKPAPARYVRLTFTGNHAKQDRFGAGYCFITEVEVFGTSGGPTQSNLGKSTPAAPAASAAAPVDPKLELPRAQIPANLGSNLALAKSYECDDKNPSSWDPGLTDGLWAMRRGSTFATNRTNKFPKNVTIDLRTSARLTHVHVGVPNFGSTKTIAVSVSYDGKNFTEVGRHDFSYGKAEAHLFEFAPVLARQVRLTYLGNHAGKNRFDPAYCFTTEVEVYAQGGR</sequence>
<dbReference type="STRING" id="1184151.AW736_21240"/>
<organism evidence="4 5">
    <name type="scientific">Termitidicoccus mucosus</name>
    <dbReference type="NCBI Taxonomy" id="1184151"/>
    <lineage>
        <taxon>Bacteria</taxon>
        <taxon>Pseudomonadati</taxon>
        <taxon>Verrucomicrobiota</taxon>
        <taxon>Opitutia</taxon>
        <taxon>Opitutales</taxon>
        <taxon>Opitutaceae</taxon>
        <taxon>Termitidicoccus</taxon>
    </lineage>
</organism>
<feature type="chain" id="PRO_5008088839" description="F5/8 type C domain-containing protein" evidence="2">
    <location>
        <begin position="24"/>
        <end position="362"/>
    </location>
</feature>
<comment type="caution">
    <text evidence="4">The sequence shown here is derived from an EMBL/GenBank/DDBJ whole genome shotgun (WGS) entry which is preliminary data.</text>
</comment>
<name>A0A178IG82_9BACT</name>
<evidence type="ECO:0000256" key="1">
    <source>
        <dbReference type="SAM" id="MobiDB-lite"/>
    </source>
</evidence>
<dbReference type="PROSITE" id="PS50022">
    <property type="entry name" value="FA58C_3"/>
    <property type="match status" value="1"/>
</dbReference>
<accession>A0A178IG82</accession>
<evidence type="ECO:0000313" key="5">
    <source>
        <dbReference type="Proteomes" id="UP000078486"/>
    </source>
</evidence>
<protein>
    <recommendedName>
        <fullName evidence="3">F5/8 type C domain-containing protein</fullName>
    </recommendedName>
</protein>
<feature type="compositionally biased region" description="Low complexity" evidence="1">
    <location>
        <begin position="190"/>
        <end position="200"/>
    </location>
</feature>
<gene>
    <name evidence="4" type="ORF">AW736_21240</name>
</gene>
<evidence type="ECO:0000256" key="2">
    <source>
        <dbReference type="SAM" id="SignalP"/>
    </source>
</evidence>
<dbReference type="Gene3D" id="2.60.120.260">
    <property type="entry name" value="Galactose-binding domain-like"/>
    <property type="match status" value="2"/>
</dbReference>
<keyword evidence="5" id="KW-1185">Reference proteome</keyword>
<dbReference type="EMBL" id="LRRQ01000149">
    <property type="protein sequence ID" value="OAM88036.1"/>
    <property type="molecule type" value="Genomic_DNA"/>
</dbReference>
<evidence type="ECO:0000259" key="3">
    <source>
        <dbReference type="PROSITE" id="PS50022"/>
    </source>
</evidence>
<feature type="region of interest" description="Disordered" evidence="1">
    <location>
        <begin position="180"/>
        <end position="200"/>
    </location>
</feature>
<dbReference type="InterPro" id="IPR000421">
    <property type="entry name" value="FA58C"/>
</dbReference>
<keyword evidence="2" id="KW-0732">Signal</keyword>
<dbReference type="InterPro" id="IPR008979">
    <property type="entry name" value="Galactose-bd-like_sf"/>
</dbReference>
<dbReference type="Proteomes" id="UP000078486">
    <property type="component" value="Unassembled WGS sequence"/>
</dbReference>
<feature type="domain" description="F5/8 type C" evidence="3">
    <location>
        <begin position="17"/>
        <end position="176"/>
    </location>
</feature>
<reference evidence="4 5" key="1">
    <citation type="submission" date="2016-01" db="EMBL/GenBank/DDBJ databases">
        <title>High potential of lignocellulose degradation of a new Verrucomicrobia species.</title>
        <authorList>
            <person name="Wang Y."/>
            <person name="Shi Y."/>
            <person name="Qiu Z."/>
            <person name="Liu S."/>
            <person name="Yang H."/>
        </authorList>
    </citation>
    <scope>NUCLEOTIDE SEQUENCE [LARGE SCALE GENOMIC DNA]</scope>
    <source>
        <strain evidence="4 5">TSB47</strain>
    </source>
</reference>
<evidence type="ECO:0000313" key="4">
    <source>
        <dbReference type="EMBL" id="OAM88036.1"/>
    </source>
</evidence>
<dbReference type="RefSeq" id="WP_068772290.1">
    <property type="nucleotide sequence ID" value="NZ_CP109796.1"/>
</dbReference>
<feature type="signal peptide" evidence="2">
    <location>
        <begin position="1"/>
        <end position="23"/>
    </location>
</feature>
<dbReference type="Pfam" id="PF00754">
    <property type="entry name" value="F5_F8_type_C"/>
    <property type="match status" value="2"/>
</dbReference>
<dbReference type="PROSITE" id="PS51257">
    <property type="entry name" value="PROKAR_LIPOPROTEIN"/>
    <property type="match status" value="1"/>
</dbReference>
<dbReference type="SUPFAM" id="SSF49785">
    <property type="entry name" value="Galactose-binding domain-like"/>
    <property type="match status" value="2"/>
</dbReference>